<dbReference type="InterPro" id="IPR004827">
    <property type="entry name" value="bZIP"/>
</dbReference>
<feature type="region of interest" description="Disordered" evidence="7">
    <location>
        <begin position="286"/>
        <end position="312"/>
    </location>
</feature>
<dbReference type="SUPFAM" id="SSF57959">
    <property type="entry name" value="Leucine zipper domain"/>
    <property type="match status" value="1"/>
</dbReference>
<gene>
    <name evidence="10" type="ORF">MAR_029649</name>
</gene>
<dbReference type="EMBL" id="CP111013">
    <property type="protein sequence ID" value="WAQ96959.1"/>
    <property type="molecule type" value="Genomic_DNA"/>
</dbReference>
<evidence type="ECO:0000256" key="7">
    <source>
        <dbReference type="SAM" id="MobiDB-lite"/>
    </source>
</evidence>
<comment type="similarity">
    <text evidence="2">Belongs to the bZIP family.</text>
</comment>
<evidence type="ECO:0000313" key="10">
    <source>
        <dbReference type="EMBL" id="WAQ96959.1"/>
    </source>
</evidence>
<accession>A0ABY7DGY8</accession>
<feature type="compositionally biased region" description="Basic and acidic residues" evidence="7">
    <location>
        <begin position="384"/>
        <end position="397"/>
    </location>
</feature>
<keyword evidence="3" id="KW-0805">Transcription regulation</keyword>
<dbReference type="Proteomes" id="UP001164746">
    <property type="component" value="Chromosome 2"/>
</dbReference>
<feature type="signal peptide" evidence="8">
    <location>
        <begin position="1"/>
        <end position="21"/>
    </location>
</feature>
<evidence type="ECO:0000256" key="6">
    <source>
        <dbReference type="ARBA" id="ARBA00023242"/>
    </source>
</evidence>
<evidence type="ECO:0000313" key="11">
    <source>
        <dbReference type="Proteomes" id="UP001164746"/>
    </source>
</evidence>
<evidence type="ECO:0000256" key="1">
    <source>
        <dbReference type="ARBA" id="ARBA00004123"/>
    </source>
</evidence>
<sequence length="433" mass="48482">MAFPNVYLFLAIASYIGYTEFEDYVESESIQQHGLESSLDEMFGLSADVYAADLGTEGGILDLGLNGGLKPHQLDQQAVQASLEDFILPETPGDLLDDWMETLDITSLLDTSNAPTVTHSSAPLVQLPSVNKPVVSPATRIVSYTTNKGDDEPKKEGMKIAAFELLKALLTDNQKLVQSSEAEIAKVEPVMMPVQRVFLEPVESPEAEVPNLDFSAFIEENVSFDIKDENDGDQSHTSFQDLLEIQPVVSFDNGDVAEFQPEYDSALIASIEPLTNLGVSYTAKVCSATPPKSPKSETFSEPSSPEYSNDISTIDTSYLDDSSWSSSVKSSQVYDHEFTKIKSKKKKSRSDPYDADFDHISDKKLRKKMQNKNAATRYRVKKRSEKETLQEQELRLSDKNKEMREKVESLQREIKYMKELMSEINKAKKQSKY</sequence>
<dbReference type="PROSITE" id="PS00036">
    <property type="entry name" value="BZIP_BASIC"/>
    <property type="match status" value="1"/>
</dbReference>
<evidence type="ECO:0000256" key="4">
    <source>
        <dbReference type="ARBA" id="ARBA00023125"/>
    </source>
</evidence>
<dbReference type="SMART" id="SM00338">
    <property type="entry name" value="BRLZ"/>
    <property type="match status" value="1"/>
</dbReference>
<name>A0ABY7DGY8_MYAAR</name>
<keyword evidence="8" id="KW-0732">Signal</keyword>
<dbReference type="Gene3D" id="1.20.5.170">
    <property type="match status" value="1"/>
</dbReference>
<dbReference type="InterPro" id="IPR046347">
    <property type="entry name" value="bZIP_sf"/>
</dbReference>
<evidence type="ECO:0000256" key="2">
    <source>
        <dbReference type="ARBA" id="ARBA00007163"/>
    </source>
</evidence>
<protein>
    <submittedName>
        <fullName evidence="10">ATF4-like protein</fullName>
    </submittedName>
</protein>
<dbReference type="PANTHER" id="PTHR13044">
    <property type="entry name" value="ACTIVATING TRANSCRIPTION FACTOR ATF 4/5"/>
    <property type="match status" value="1"/>
</dbReference>
<evidence type="ECO:0000259" key="9">
    <source>
        <dbReference type="PROSITE" id="PS50217"/>
    </source>
</evidence>
<evidence type="ECO:0000256" key="8">
    <source>
        <dbReference type="SAM" id="SignalP"/>
    </source>
</evidence>
<keyword evidence="5" id="KW-0804">Transcription</keyword>
<evidence type="ECO:0000256" key="5">
    <source>
        <dbReference type="ARBA" id="ARBA00023163"/>
    </source>
</evidence>
<organism evidence="10 11">
    <name type="scientific">Mya arenaria</name>
    <name type="common">Soft-shell clam</name>
    <dbReference type="NCBI Taxonomy" id="6604"/>
    <lineage>
        <taxon>Eukaryota</taxon>
        <taxon>Metazoa</taxon>
        <taxon>Spiralia</taxon>
        <taxon>Lophotrochozoa</taxon>
        <taxon>Mollusca</taxon>
        <taxon>Bivalvia</taxon>
        <taxon>Autobranchia</taxon>
        <taxon>Heteroconchia</taxon>
        <taxon>Euheterodonta</taxon>
        <taxon>Imparidentia</taxon>
        <taxon>Neoheterodontei</taxon>
        <taxon>Myida</taxon>
        <taxon>Myoidea</taxon>
        <taxon>Myidae</taxon>
        <taxon>Mya</taxon>
    </lineage>
</organism>
<proteinExistence type="inferred from homology"/>
<dbReference type="Pfam" id="PF00170">
    <property type="entry name" value="bZIP_1"/>
    <property type="match status" value="1"/>
</dbReference>
<feature type="chain" id="PRO_5047391087" evidence="8">
    <location>
        <begin position="22"/>
        <end position="433"/>
    </location>
</feature>
<keyword evidence="6" id="KW-0539">Nucleus</keyword>
<keyword evidence="4" id="KW-0238">DNA-binding</keyword>
<dbReference type="CDD" id="cd14692">
    <property type="entry name" value="bZIP_ATF4"/>
    <property type="match status" value="1"/>
</dbReference>
<feature type="domain" description="BZIP" evidence="9">
    <location>
        <begin position="361"/>
        <end position="424"/>
    </location>
</feature>
<feature type="region of interest" description="Disordered" evidence="7">
    <location>
        <begin position="367"/>
        <end position="397"/>
    </location>
</feature>
<feature type="compositionally biased region" description="Polar residues" evidence="7">
    <location>
        <begin position="296"/>
        <end position="312"/>
    </location>
</feature>
<dbReference type="PROSITE" id="PS50217">
    <property type="entry name" value="BZIP"/>
    <property type="match status" value="1"/>
</dbReference>
<dbReference type="PANTHER" id="PTHR13044:SF14">
    <property type="entry name" value="CRYPTOCEPHAL, ISOFORM A"/>
    <property type="match status" value="1"/>
</dbReference>
<evidence type="ECO:0000256" key="3">
    <source>
        <dbReference type="ARBA" id="ARBA00023015"/>
    </source>
</evidence>
<reference evidence="10" key="1">
    <citation type="submission" date="2022-11" db="EMBL/GenBank/DDBJ databases">
        <title>Centuries of genome instability and evolution in soft-shell clam transmissible cancer (bioRxiv).</title>
        <authorList>
            <person name="Hart S.F.M."/>
            <person name="Yonemitsu M.A."/>
            <person name="Giersch R.M."/>
            <person name="Beal B.F."/>
            <person name="Arriagada G."/>
            <person name="Davis B.W."/>
            <person name="Ostrander E.A."/>
            <person name="Goff S.P."/>
            <person name="Metzger M.J."/>
        </authorList>
    </citation>
    <scope>NUCLEOTIDE SEQUENCE</scope>
    <source>
        <strain evidence="10">MELC-2E11</strain>
        <tissue evidence="10">Siphon/mantle</tissue>
    </source>
</reference>
<keyword evidence="11" id="KW-1185">Reference proteome</keyword>
<comment type="subcellular location">
    <subcellularLocation>
        <location evidence="1">Nucleus</location>
    </subcellularLocation>
</comment>